<reference evidence="2" key="1">
    <citation type="submission" date="2024-05" db="EMBL/GenBank/DDBJ databases">
        <title>Whole genome shotgun sequence of Streptomyces hydrogenans NBRC 13475.</title>
        <authorList>
            <person name="Komaki H."/>
            <person name="Tamura T."/>
        </authorList>
    </citation>
    <scope>NUCLEOTIDE SEQUENCE</scope>
    <source>
        <strain evidence="2">NBRC 13475</strain>
    </source>
</reference>
<proteinExistence type="predicted"/>
<dbReference type="PROSITE" id="PS51257">
    <property type="entry name" value="PROKAR_LIPOPROTEIN"/>
    <property type="match status" value="1"/>
</dbReference>
<evidence type="ECO:0000256" key="1">
    <source>
        <dbReference type="SAM" id="MobiDB-lite"/>
    </source>
</evidence>
<evidence type="ECO:0000313" key="2">
    <source>
        <dbReference type="EMBL" id="GHI19453.1"/>
    </source>
</evidence>
<keyword evidence="3" id="KW-1185">Reference proteome</keyword>
<protein>
    <recommendedName>
        <fullName evidence="4">Secreted protein</fullName>
    </recommendedName>
</protein>
<name>A0ABQ3P364_9ACTN</name>
<gene>
    <name evidence="2" type="ORF">Shyd_08240</name>
</gene>
<feature type="region of interest" description="Disordered" evidence="1">
    <location>
        <begin position="39"/>
        <end position="59"/>
    </location>
</feature>
<dbReference type="EMBL" id="BNDW01000004">
    <property type="protein sequence ID" value="GHI19453.1"/>
    <property type="molecule type" value="Genomic_DNA"/>
</dbReference>
<dbReference type="Proteomes" id="UP001052739">
    <property type="component" value="Unassembled WGS sequence"/>
</dbReference>
<accession>A0ABQ3P364</accession>
<evidence type="ECO:0000313" key="3">
    <source>
        <dbReference type="Proteomes" id="UP001052739"/>
    </source>
</evidence>
<comment type="caution">
    <text evidence="2">The sequence shown here is derived from an EMBL/GenBank/DDBJ whole genome shotgun (WGS) entry which is preliminary data.</text>
</comment>
<organism evidence="2 3">
    <name type="scientific">Streptomyces hydrogenans</name>
    <dbReference type="NCBI Taxonomy" id="1873719"/>
    <lineage>
        <taxon>Bacteria</taxon>
        <taxon>Bacillati</taxon>
        <taxon>Actinomycetota</taxon>
        <taxon>Actinomycetes</taxon>
        <taxon>Kitasatosporales</taxon>
        <taxon>Streptomycetaceae</taxon>
        <taxon>Streptomyces</taxon>
    </lineage>
</organism>
<evidence type="ECO:0008006" key="4">
    <source>
        <dbReference type="Google" id="ProtNLM"/>
    </source>
</evidence>
<sequence length="175" mass="17847">MLGRMKRGAERRFGRVWGAVPAVAAALVVGVGGCADADGGGSAPSGTVSPGTASGATADPRSGAVLVEVAVSGGYAGVDNRLVVREDGSWTLTSRSGEPRTGRMTAEGLAELRDALRDPAYARVPERPSDPPVADGFRYSVTYDDRLVVAGDGDRPAALQRVFDALPEGGPPTAP</sequence>